<organism evidence="1 2">
    <name type="scientific">Vigna mungo</name>
    <name type="common">Black gram</name>
    <name type="synonym">Phaseolus mungo</name>
    <dbReference type="NCBI Taxonomy" id="3915"/>
    <lineage>
        <taxon>Eukaryota</taxon>
        <taxon>Viridiplantae</taxon>
        <taxon>Streptophyta</taxon>
        <taxon>Embryophyta</taxon>
        <taxon>Tracheophyta</taxon>
        <taxon>Spermatophyta</taxon>
        <taxon>Magnoliopsida</taxon>
        <taxon>eudicotyledons</taxon>
        <taxon>Gunneridae</taxon>
        <taxon>Pentapetalae</taxon>
        <taxon>rosids</taxon>
        <taxon>fabids</taxon>
        <taxon>Fabales</taxon>
        <taxon>Fabaceae</taxon>
        <taxon>Papilionoideae</taxon>
        <taxon>50 kb inversion clade</taxon>
        <taxon>NPAAA clade</taxon>
        <taxon>indigoferoid/millettioid clade</taxon>
        <taxon>Phaseoleae</taxon>
        <taxon>Vigna</taxon>
    </lineage>
</organism>
<name>A0AAQ3N6D6_VIGMU</name>
<sequence length="115" mass="12542">MAHCWSLQEGASVCSLAASSSSSLSEYVPAGTSFDGTIFPWRISFSTSRGRFCRGRSSRKVTCRIAFLNPRVCSRIMAPAISLSRALAAIKEFFKVFLSMVTSFKAFRVAARSAV</sequence>
<gene>
    <name evidence="1" type="ORF">V8G54_025066</name>
</gene>
<accession>A0AAQ3N6D6</accession>
<proteinExistence type="predicted"/>
<protein>
    <submittedName>
        <fullName evidence="1">Uncharacterized protein</fullName>
    </submittedName>
</protein>
<evidence type="ECO:0000313" key="1">
    <source>
        <dbReference type="EMBL" id="WVZ04260.1"/>
    </source>
</evidence>
<evidence type="ECO:0000313" key="2">
    <source>
        <dbReference type="Proteomes" id="UP001374535"/>
    </source>
</evidence>
<dbReference type="Proteomes" id="UP001374535">
    <property type="component" value="Chromosome 7"/>
</dbReference>
<dbReference type="EMBL" id="CP144694">
    <property type="protein sequence ID" value="WVZ04260.1"/>
    <property type="molecule type" value="Genomic_DNA"/>
</dbReference>
<reference evidence="1 2" key="1">
    <citation type="journal article" date="2023" name="Life. Sci Alliance">
        <title>Evolutionary insights into 3D genome organization and epigenetic landscape of Vigna mungo.</title>
        <authorList>
            <person name="Junaid A."/>
            <person name="Singh B."/>
            <person name="Bhatia S."/>
        </authorList>
    </citation>
    <scope>NUCLEOTIDE SEQUENCE [LARGE SCALE GENOMIC DNA]</scope>
    <source>
        <strain evidence="1">Urdbean</strain>
    </source>
</reference>
<dbReference type="AlphaFoldDB" id="A0AAQ3N6D6"/>
<keyword evidence="2" id="KW-1185">Reference proteome</keyword>